<evidence type="ECO:0000259" key="4">
    <source>
        <dbReference type="Pfam" id="PF05420"/>
    </source>
</evidence>
<organism evidence="5 6">
    <name type="scientific">Klebsiella pneumoniae</name>
    <dbReference type="NCBI Taxonomy" id="573"/>
    <lineage>
        <taxon>Bacteria</taxon>
        <taxon>Pseudomonadati</taxon>
        <taxon>Pseudomonadota</taxon>
        <taxon>Gammaproteobacteria</taxon>
        <taxon>Enterobacterales</taxon>
        <taxon>Enterobacteriaceae</taxon>
        <taxon>Klebsiella/Raoultella group</taxon>
        <taxon>Klebsiella</taxon>
        <taxon>Klebsiella pneumoniae complex</taxon>
    </lineage>
</organism>
<keyword evidence="2" id="KW-0677">Repeat</keyword>
<evidence type="ECO:0000313" key="6">
    <source>
        <dbReference type="Proteomes" id="UP000254340"/>
    </source>
</evidence>
<dbReference type="Pfam" id="PF05420">
    <property type="entry name" value="BCSC_C"/>
    <property type="match status" value="1"/>
</dbReference>
<dbReference type="EMBL" id="UGLH01000006">
    <property type="protein sequence ID" value="STT82589.1"/>
    <property type="molecule type" value="Genomic_DNA"/>
</dbReference>
<keyword evidence="1" id="KW-0732">Signal</keyword>
<evidence type="ECO:0000256" key="2">
    <source>
        <dbReference type="ARBA" id="ARBA00022737"/>
    </source>
</evidence>
<dbReference type="InterPro" id="IPR008410">
    <property type="entry name" value="BCSC_C"/>
</dbReference>
<dbReference type="GO" id="GO:0030244">
    <property type="term" value="P:cellulose biosynthetic process"/>
    <property type="evidence" value="ECO:0007669"/>
    <property type="project" value="InterPro"/>
</dbReference>
<evidence type="ECO:0000256" key="1">
    <source>
        <dbReference type="ARBA" id="ARBA00022729"/>
    </source>
</evidence>
<keyword evidence="3" id="KW-0802">TPR repeat</keyword>
<evidence type="ECO:0000313" key="5">
    <source>
        <dbReference type="EMBL" id="STT82589.1"/>
    </source>
</evidence>
<sequence>MDSVTPPERWWSGGVTSNWFVGAAVDIQQAKDYTPSHALLYVRYSAAGWQGDLDMPPQPLVPYADW</sequence>
<reference evidence="5 6" key="1">
    <citation type="submission" date="2018-06" db="EMBL/GenBank/DDBJ databases">
        <authorList>
            <consortium name="Pathogen Informatics"/>
            <person name="Doyle S."/>
        </authorList>
    </citation>
    <scope>NUCLEOTIDE SEQUENCE [LARGE SCALE GENOMIC DNA]</scope>
    <source>
        <strain evidence="5 6">NCTC5047</strain>
    </source>
</reference>
<dbReference type="Proteomes" id="UP000254340">
    <property type="component" value="Unassembled WGS sequence"/>
</dbReference>
<evidence type="ECO:0000256" key="3">
    <source>
        <dbReference type="ARBA" id="ARBA00022803"/>
    </source>
</evidence>
<dbReference type="GO" id="GO:0019867">
    <property type="term" value="C:outer membrane"/>
    <property type="evidence" value="ECO:0007669"/>
    <property type="project" value="InterPro"/>
</dbReference>
<dbReference type="AlphaFoldDB" id="A0A377XGC4"/>
<gene>
    <name evidence="5" type="primary">bcsC_4</name>
    <name evidence="5" type="ORF">NCTC5047_03560</name>
</gene>
<accession>A0A377XGC4</accession>
<proteinExistence type="predicted"/>
<protein>
    <submittedName>
        <fullName evidence="5">Cellulose synthase operon protein C</fullName>
    </submittedName>
</protein>
<feature type="domain" description="Cellulose synthase operon C C-terminal" evidence="4">
    <location>
        <begin position="15"/>
        <end position="45"/>
    </location>
</feature>
<name>A0A377XGC4_KLEPN</name>